<organism evidence="8 9">
    <name type="scientific">Microlunatus soli</name>
    <dbReference type="NCBI Taxonomy" id="630515"/>
    <lineage>
        <taxon>Bacteria</taxon>
        <taxon>Bacillati</taxon>
        <taxon>Actinomycetota</taxon>
        <taxon>Actinomycetes</taxon>
        <taxon>Propionibacteriales</taxon>
        <taxon>Propionibacteriaceae</taxon>
        <taxon>Microlunatus</taxon>
    </lineage>
</organism>
<dbReference type="PANTHER" id="PTHR34296">
    <property type="entry name" value="TRANSCRIPTIONAL ACTIVATOR PROTEIN MED"/>
    <property type="match status" value="1"/>
</dbReference>
<reference evidence="8 9" key="1">
    <citation type="submission" date="2016-10" db="EMBL/GenBank/DDBJ databases">
        <authorList>
            <person name="de Groot N.N."/>
        </authorList>
    </citation>
    <scope>NUCLEOTIDE SEQUENCE [LARGE SCALE GENOMIC DNA]</scope>
    <source>
        <strain evidence="8 9">DSM 21800</strain>
    </source>
</reference>
<name>A0A1H1X2M1_9ACTN</name>
<dbReference type="Gene3D" id="3.40.50.2300">
    <property type="match status" value="2"/>
</dbReference>
<evidence type="ECO:0000313" key="8">
    <source>
        <dbReference type="EMBL" id="SDT03291.1"/>
    </source>
</evidence>
<evidence type="ECO:0000256" key="6">
    <source>
        <dbReference type="ARBA" id="ARBA00023288"/>
    </source>
</evidence>
<keyword evidence="9" id="KW-1185">Reference proteome</keyword>
<keyword evidence="3" id="KW-1003">Cell membrane</keyword>
<dbReference type="Proteomes" id="UP000199103">
    <property type="component" value="Chromosome I"/>
</dbReference>
<protein>
    <submittedName>
        <fullName evidence="8">Nucleoside-binding protein</fullName>
    </submittedName>
</protein>
<dbReference type="InterPro" id="IPR050957">
    <property type="entry name" value="BMP_lipoprotein"/>
</dbReference>
<evidence type="ECO:0000259" key="7">
    <source>
        <dbReference type="Pfam" id="PF02608"/>
    </source>
</evidence>
<accession>A0A1H1X2M1</accession>
<keyword evidence="4" id="KW-0732">Signal</keyword>
<evidence type="ECO:0000256" key="2">
    <source>
        <dbReference type="ARBA" id="ARBA00008610"/>
    </source>
</evidence>
<dbReference type="PANTHER" id="PTHR34296:SF2">
    <property type="entry name" value="ABC TRANSPORTER GUANOSINE-BINDING PROTEIN NUPN"/>
    <property type="match status" value="1"/>
</dbReference>
<keyword evidence="5" id="KW-0472">Membrane</keyword>
<evidence type="ECO:0000256" key="3">
    <source>
        <dbReference type="ARBA" id="ARBA00022475"/>
    </source>
</evidence>
<dbReference type="GO" id="GO:0005886">
    <property type="term" value="C:plasma membrane"/>
    <property type="evidence" value="ECO:0007669"/>
    <property type="project" value="UniProtKB-SubCell"/>
</dbReference>
<proteinExistence type="inferred from homology"/>
<evidence type="ECO:0000256" key="5">
    <source>
        <dbReference type="ARBA" id="ARBA00023136"/>
    </source>
</evidence>
<evidence type="ECO:0000313" key="9">
    <source>
        <dbReference type="Proteomes" id="UP000199103"/>
    </source>
</evidence>
<evidence type="ECO:0000256" key="1">
    <source>
        <dbReference type="ARBA" id="ARBA00004193"/>
    </source>
</evidence>
<gene>
    <name evidence="8" type="ORF">SAMN04489812_3901</name>
</gene>
<sequence length="391" mass="40047">MKKSLFVGGVNRSVGAKSGMAVLAAASALVFGLAGCAKPPGTEPGSNSSAAASGGASSAAGGEASSFKACMVSDSGGFDDKSFNQTSYKGMTDAKKKLGIETAQVESHSDADYAKNVQSMVSAKCSIIVGVGFKLSDAILASAKANPDIDFAIVDDNRPDFAAAKNLKPLVFNTAESSFMGGYLAASMTKTGKVGTFGGAKIPTVTIFMDGFAQGVDYYNKQKGKKVQVLGWNAAKQDGQFVPGEDGFDNISGGKQVATNLISQGADIVLPVAGPSGEGALQAAKASGGKVNTIWVDTDGCVSAANYCSNIISSVYKAMDLAVQNAIVASHDKKFSQEPYLGTLEDDGTGLAPFHQFDGKVSADTKSELDTIKGDIISGKIKITSKSQPES</sequence>
<dbReference type="AlphaFoldDB" id="A0A1H1X2M1"/>
<dbReference type="InterPro" id="IPR003760">
    <property type="entry name" value="PnrA-like"/>
</dbReference>
<feature type="domain" description="ABC transporter substrate-binding protein PnrA-like" evidence="7">
    <location>
        <begin position="69"/>
        <end position="355"/>
    </location>
</feature>
<comment type="similarity">
    <text evidence="2">Belongs to the BMP lipoprotein family.</text>
</comment>
<dbReference type="Pfam" id="PF02608">
    <property type="entry name" value="Bmp"/>
    <property type="match status" value="1"/>
</dbReference>
<evidence type="ECO:0000256" key="4">
    <source>
        <dbReference type="ARBA" id="ARBA00022729"/>
    </source>
</evidence>
<dbReference type="SUPFAM" id="SSF53822">
    <property type="entry name" value="Periplasmic binding protein-like I"/>
    <property type="match status" value="1"/>
</dbReference>
<dbReference type="InterPro" id="IPR028082">
    <property type="entry name" value="Peripla_BP_I"/>
</dbReference>
<dbReference type="CDD" id="cd06354">
    <property type="entry name" value="PBP1_PrnA-like"/>
    <property type="match status" value="1"/>
</dbReference>
<dbReference type="EMBL" id="LT629772">
    <property type="protein sequence ID" value="SDT03291.1"/>
    <property type="molecule type" value="Genomic_DNA"/>
</dbReference>
<keyword evidence="6" id="KW-0449">Lipoprotein</keyword>
<dbReference type="STRING" id="630515.SAMN04489812_3901"/>
<comment type="subcellular location">
    <subcellularLocation>
        <location evidence="1">Cell membrane</location>
        <topology evidence="1">Lipid-anchor</topology>
    </subcellularLocation>
</comment>